<dbReference type="SUPFAM" id="SSF55729">
    <property type="entry name" value="Acyl-CoA N-acyltransferases (Nat)"/>
    <property type="match status" value="1"/>
</dbReference>
<dbReference type="InterPro" id="IPR051531">
    <property type="entry name" value="N-acetyltransferase"/>
</dbReference>
<dbReference type="RefSeq" id="WP_149750759.1">
    <property type="nucleotide sequence ID" value="NZ_VUJW01000006.1"/>
</dbReference>
<evidence type="ECO:0000313" key="2">
    <source>
        <dbReference type="EMBL" id="KAA1426728.1"/>
    </source>
</evidence>
<name>A0A5B1M2T2_9ACTN</name>
<gene>
    <name evidence="2" type="ORF">F0U47_12185</name>
</gene>
<evidence type="ECO:0000259" key="1">
    <source>
        <dbReference type="PROSITE" id="PS51186"/>
    </source>
</evidence>
<dbReference type="InterPro" id="IPR000182">
    <property type="entry name" value="GNAT_dom"/>
</dbReference>
<dbReference type="PROSITE" id="PS51186">
    <property type="entry name" value="GNAT"/>
    <property type="match status" value="1"/>
</dbReference>
<evidence type="ECO:0000313" key="3">
    <source>
        <dbReference type="Proteomes" id="UP000324351"/>
    </source>
</evidence>
<feature type="domain" description="N-acetyltransferase" evidence="1">
    <location>
        <begin position="9"/>
        <end position="164"/>
    </location>
</feature>
<dbReference type="GO" id="GO:0016747">
    <property type="term" value="F:acyltransferase activity, transferring groups other than amino-acyl groups"/>
    <property type="evidence" value="ECO:0007669"/>
    <property type="project" value="InterPro"/>
</dbReference>
<keyword evidence="3" id="KW-1185">Reference proteome</keyword>
<proteinExistence type="predicted"/>
<dbReference type="AlphaFoldDB" id="A0A5B1M2T2"/>
<dbReference type="PANTHER" id="PTHR43792">
    <property type="entry name" value="GNAT FAMILY, PUTATIVE (AFU_ORTHOLOGUE AFUA_3G00765)-RELATED-RELATED"/>
    <property type="match status" value="1"/>
</dbReference>
<reference evidence="2 3" key="1">
    <citation type="submission" date="2019-09" db="EMBL/GenBank/DDBJ databases">
        <title>Nocardioides panacisoli sp. nov., isolated from the soil of a ginseng field.</title>
        <authorList>
            <person name="Cho C."/>
        </authorList>
    </citation>
    <scope>NUCLEOTIDE SEQUENCE [LARGE SCALE GENOMIC DNA]</scope>
    <source>
        <strain evidence="2 3">BN140041</strain>
    </source>
</reference>
<organism evidence="2 3">
    <name type="scientific">Nocardioides antri</name>
    <dbReference type="NCBI Taxonomy" id="2607659"/>
    <lineage>
        <taxon>Bacteria</taxon>
        <taxon>Bacillati</taxon>
        <taxon>Actinomycetota</taxon>
        <taxon>Actinomycetes</taxon>
        <taxon>Propionibacteriales</taxon>
        <taxon>Nocardioidaceae</taxon>
        <taxon>Nocardioides</taxon>
    </lineage>
</organism>
<dbReference type="EMBL" id="VUJW01000006">
    <property type="protein sequence ID" value="KAA1426728.1"/>
    <property type="molecule type" value="Genomic_DNA"/>
</dbReference>
<protein>
    <submittedName>
        <fullName evidence="2">GNAT family N-acetyltransferase</fullName>
    </submittedName>
</protein>
<dbReference type="PANTHER" id="PTHR43792:SF1">
    <property type="entry name" value="N-ACETYLTRANSFERASE DOMAIN-CONTAINING PROTEIN"/>
    <property type="match status" value="1"/>
</dbReference>
<accession>A0A5B1M2T2</accession>
<dbReference type="Proteomes" id="UP000324351">
    <property type="component" value="Unassembled WGS sequence"/>
</dbReference>
<comment type="caution">
    <text evidence="2">The sequence shown here is derived from an EMBL/GenBank/DDBJ whole genome shotgun (WGS) entry which is preliminary data.</text>
</comment>
<reference evidence="2 3" key="2">
    <citation type="submission" date="2019-09" db="EMBL/GenBank/DDBJ databases">
        <authorList>
            <person name="Jin C."/>
        </authorList>
    </citation>
    <scope>NUCLEOTIDE SEQUENCE [LARGE SCALE GENOMIC DNA]</scope>
    <source>
        <strain evidence="2 3">BN140041</strain>
    </source>
</reference>
<sequence length="164" mass="18146">MLPAPTARLRFREMTDADLDEVEAVLSAPDPARPGRRQRTRADAEHWIAWNRRNYAEHGHGLWVVETHDGRFVGDCGLTIQDVEGEPFVEVGYHVHLALRGQGLATEAAASVRDVARDAGVSHLVAIIRPENLPSQRVAEKIGLRLERRVFKNGGDALVFGADL</sequence>
<dbReference type="Pfam" id="PF13302">
    <property type="entry name" value="Acetyltransf_3"/>
    <property type="match status" value="1"/>
</dbReference>
<dbReference type="Gene3D" id="3.40.630.30">
    <property type="match status" value="1"/>
</dbReference>
<keyword evidence="2" id="KW-0808">Transferase</keyword>
<dbReference type="InterPro" id="IPR016181">
    <property type="entry name" value="Acyl_CoA_acyltransferase"/>
</dbReference>